<dbReference type="InterPro" id="IPR020846">
    <property type="entry name" value="MFS_dom"/>
</dbReference>
<feature type="transmembrane region" description="Helical" evidence="7">
    <location>
        <begin position="411"/>
        <end position="432"/>
    </location>
</feature>
<dbReference type="SUPFAM" id="SSF103473">
    <property type="entry name" value="MFS general substrate transporter"/>
    <property type="match status" value="1"/>
</dbReference>
<dbReference type="AlphaFoldDB" id="A0A3G6J7G9"/>
<dbReference type="PROSITE" id="PS50850">
    <property type="entry name" value="MFS"/>
    <property type="match status" value="1"/>
</dbReference>
<keyword evidence="10" id="KW-1185">Reference proteome</keyword>
<evidence type="ECO:0000256" key="1">
    <source>
        <dbReference type="ARBA" id="ARBA00004651"/>
    </source>
</evidence>
<feature type="transmembrane region" description="Helical" evidence="7">
    <location>
        <begin position="372"/>
        <end position="399"/>
    </location>
</feature>
<feature type="transmembrane region" description="Helical" evidence="7">
    <location>
        <begin position="315"/>
        <end position="336"/>
    </location>
</feature>
<evidence type="ECO:0000256" key="2">
    <source>
        <dbReference type="ARBA" id="ARBA00022448"/>
    </source>
</evidence>
<keyword evidence="2" id="KW-0813">Transport</keyword>
<evidence type="ECO:0000256" key="3">
    <source>
        <dbReference type="ARBA" id="ARBA00022475"/>
    </source>
</evidence>
<feature type="transmembrane region" description="Helical" evidence="7">
    <location>
        <begin position="214"/>
        <end position="232"/>
    </location>
</feature>
<feature type="transmembrane region" description="Helical" evidence="7">
    <location>
        <begin position="153"/>
        <end position="175"/>
    </location>
</feature>
<feature type="transmembrane region" description="Helical" evidence="7">
    <location>
        <begin position="181"/>
        <end position="202"/>
    </location>
</feature>
<dbReference type="InterPro" id="IPR011701">
    <property type="entry name" value="MFS"/>
</dbReference>
<dbReference type="Pfam" id="PF07690">
    <property type="entry name" value="MFS_1"/>
    <property type="match status" value="1"/>
</dbReference>
<dbReference type="GO" id="GO:0022857">
    <property type="term" value="F:transmembrane transporter activity"/>
    <property type="evidence" value="ECO:0007669"/>
    <property type="project" value="InterPro"/>
</dbReference>
<gene>
    <name evidence="9" type="primary">efpA</name>
    <name evidence="9" type="ORF">CCHOA_07185</name>
</gene>
<protein>
    <submittedName>
        <fullName evidence="9">Putative MFS-type transporter EfpA</fullName>
    </submittedName>
</protein>
<feature type="transmembrane region" description="Helical" evidence="7">
    <location>
        <begin position="280"/>
        <end position="303"/>
    </location>
</feature>
<keyword evidence="6 7" id="KW-0472">Membrane</keyword>
<dbReference type="RefSeq" id="WP_377739845.1">
    <property type="nucleotide sequence ID" value="NZ_CP033896.1"/>
</dbReference>
<evidence type="ECO:0000256" key="7">
    <source>
        <dbReference type="SAM" id="Phobius"/>
    </source>
</evidence>
<name>A0A3G6J7G9_9CORY</name>
<dbReference type="Gene3D" id="1.20.1720.10">
    <property type="entry name" value="Multidrug resistance protein D"/>
    <property type="match status" value="1"/>
</dbReference>
<dbReference type="PANTHER" id="PTHR42718">
    <property type="entry name" value="MAJOR FACILITATOR SUPERFAMILY MULTIDRUG TRANSPORTER MFSC"/>
    <property type="match status" value="1"/>
</dbReference>
<evidence type="ECO:0000313" key="10">
    <source>
        <dbReference type="Proteomes" id="UP000269019"/>
    </source>
</evidence>
<feature type="transmembrane region" description="Helical" evidence="7">
    <location>
        <begin position="461"/>
        <end position="488"/>
    </location>
</feature>
<evidence type="ECO:0000256" key="6">
    <source>
        <dbReference type="ARBA" id="ARBA00023136"/>
    </source>
</evidence>
<reference evidence="9 10" key="1">
    <citation type="submission" date="2018-11" db="EMBL/GenBank/DDBJ databases">
        <authorList>
            <person name="Kleinhagauer T."/>
            <person name="Glaeser S.P."/>
            <person name="Spergser J."/>
            <person name="Ruckert C."/>
            <person name="Kaempfer P."/>
            <person name="Busse H.-J."/>
        </authorList>
    </citation>
    <scope>NUCLEOTIDE SEQUENCE [LARGE SCALE GENOMIC DNA]</scope>
    <source>
        <strain evidence="9 10">200CH</strain>
    </source>
</reference>
<evidence type="ECO:0000259" key="8">
    <source>
        <dbReference type="PROSITE" id="PS50850"/>
    </source>
</evidence>
<feature type="domain" description="Major facilitator superfamily (MFS) profile" evidence="8">
    <location>
        <begin position="27"/>
        <end position="487"/>
    </location>
</feature>
<dbReference type="GO" id="GO:0005886">
    <property type="term" value="C:plasma membrane"/>
    <property type="evidence" value="ECO:0007669"/>
    <property type="project" value="UniProtKB-SubCell"/>
</dbReference>
<dbReference type="EMBL" id="CP033896">
    <property type="protein sequence ID" value="AZA13829.1"/>
    <property type="molecule type" value="Genomic_DNA"/>
</dbReference>
<feature type="transmembrane region" description="Helical" evidence="7">
    <location>
        <begin position="238"/>
        <end position="259"/>
    </location>
</feature>
<feature type="transmembrane region" description="Helical" evidence="7">
    <location>
        <begin position="23"/>
        <end position="50"/>
    </location>
</feature>
<sequence>MQASARNSGPRAKNLSYPEQQSALGWPLAVLSALQLMVVLDGTVVNLALARIQLELGLSDSLRSWIVTAYALAYGGLLLLGGRLGDVFGRKRMFLTGVACFTLASLACGIVSTPGLLIVARIVQGAGAAIASPTAMALIVVTFAPGKPRNQAFSVFAMMTGLGSVLGLVVGGALTQASWRWIFLINVPIGIAIIMGGLAVLSRTPQFERIPLDVTGAVLATGASTLLVFAMAEGGTGAKPLVIGSALLGIVLLVLFFRSQHKASNPVLPMAMFDSAARKAVFIALLCAGALLMAMTVQVALFVQEVLGYTPLQAGIAFIPFAFALGTGSWIAGVLAERLRPKHSITLGGITLIAGFIFGATLDEHATYFPDLLLPIIVIGLGVGLTLIPLTLSVVAGVTPDQVGPLTACSLVCQTLGGPLGLAAVTAVGQAVTTRALGMDSSHIDRSMLTPVQQAALGAGYTYSLLVCAALAGVIVLLAITVISYTVADIQEGKKAERLSAQR</sequence>
<keyword evidence="5 7" id="KW-1133">Transmembrane helix</keyword>
<dbReference type="CDD" id="cd17321">
    <property type="entry name" value="MFS_MMR_MDR_like"/>
    <property type="match status" value="1"/>
</dbReference>
<organism evidence="9 10">
    <name type="scientific">Corynebacterium choanae</name>
    <dbReference type="NCBI Taxonomy" id="1862358"/>
    <lineage>
        <taxon>Bacteria</taxon>
        <taxon>Bacillati</taxon>
        <taxon>Actinomycetota</taxon>
        <taxon>Actinomycetes</taxon>
        <taxon>Mycobacteriales</taxon>
        <taxon>Corynebacteriaceae</taxon>
        <taxon>Corynebacterium</taxon>
    </lineage>
</organism>
<feature type="transmembrane region" description="Helical" evidence="7">
    <location>
        <begin position="62"/>
        <end position="81"/>
    </location>
</feature>
<evidence type="ECO:0000256" key="4">
    <source>
        <dbReference type="ARBA" id="ARBA00022692"/>
    </source>
</evidence>
<feature type="transmembrane region" description="Helical" evidence="7">
    <location>
        <begin position="118"/>
        <end position="141"/>
    </location>
</feature>
<dbReference type="PANTHER" id="PTHR42718:SF46">
    <property type="entry name" value="BLR6921 PROTEIN"/>
    <property type="match status" value="1"/>
</dbReference>
<keyword evidence="4 7" id="KW-0812">Transmembrane</keyword>
<dbReference type="Proteomes" id="UP000269019">
    <property type="component" value="Chromosome"/>
</dbReference>
<keyword evidence="3" id="KW-1003">Cell membrane</keyword>
<dbReference type="Gene3D" id="1.20.1250.20">
    <property type="entry name" value="MFS general substrate transporter like domains"/>
    <property type="match status" value="1"/>
</dbReference>
<comment type="subcellular location">
    <subcellularLocation>
        <location evidence="1">Cell membrane</location>
        <topology evidence="1">Multi-pass membrane protein</topology>
    </subcellularLocation>
</comment>
<accession>A0A3G6J7G9</accession>
<feature type="transmembrane region" description="Helical" evidence="7">
    <location>
        <begin position="343"/>
        <end position="360"/>
    </location>
</feature>
<evidence type="ECO:0000256" key="5">
    <source>
        <dbReference type="ARBA" id="ARBA00022989"/>
    </source>
</evidence>
<feature type="transmembrane region" description="Helical" evidence="7">
    <location>
        <begin position="93"/>
        <end position="112"/>
    </location>
</feature>
<proteinExistence type="predicted"/>
<dbReference type="InterPro" id="IPR036259">
    <property type="entry name" value="MFS_trans_sf"/>
</dbReference>
<evidence type="ECO:0000313" key="9">
    <source>
        <dbReference type="EMBL" id="AZA13829.1"/>
    </source>
</evidence>
<dbReference type="KEGG" id="ccho:CCHOA_07185"/>